<name>A0A382EF57_9ZZZZ</name>
<organism evidence="2">
    <name type="scientific">marine metagenome</name>
    <dbReference type="NCBI Taxonomy" id="408172"/>
    <lineage>
        <taxon>unclassified sequences</taxon>
        <taxon>metagenomes</taxon>
        <taxon>ecological metagenomes</taxon>
    </lineage>
</organism>
<protein>
    <recommendedName>
        <fullName evidence="1">Baseplate wedge protein gp6-like N-terminal helical domain-containing protein</fullName>
    </recommendedName>
</protein>
<dbReference type="InterPro" id="IPR049026">
    <property type="entry name" value="Gp6-like_N"/>
</dbReference>
<reference evidence="2" key="1">
    <citation type="submission" date="2018-05" db="EMBL/GenBank/DDBJ databases">
        <authorList>
            <person name="Lanie J.A."/>
            <person name="Ng W.-L."/>
            <person name="Kazmierczak K.M."/>
            <person name="Andrzejewski T.M."/>
            <person name="Davidsen T.M."/>
            <person name="Wayne K.J."/>
            <person name="Tettelin H."/>
            <person name="Glass J.I."/>
            <person name="Rusch D."/>
            <person name="Podicherti R."/>
            <person name="Tsui H.-C.T."/>
            <person name="Winkler M.E."/>
        </authorList>
    </citation>
    <scope>NUCLEOTIDE SEQUENCE</scope>
</reference>
<dbReference type="AlphaFoldDB" id="A0A382EF57"/>
<accession>A0A382EF57</accession>
<gene>
    <name evidence="2" type="ORF">METZ01_LOCUS201568</name>
</gene>
<evidence type="ECO:0000259" key="1">
    <source>
        <dbReference type="Pfam" id="PF21379"/>
    </source>
</evidence>
<proteinExistence type="predicted"/>
<feature type="domain" description="Baseplate wedge protein gp6-like N-terminal helical" evidence="1">
    <location>
        <begin position="15"/>
        <end position="87"/>
    </location>
</feature>
<dbReference type="EMBL" id="UINC01043950">
    <property type="protein sequence ID" value="SVB48714.1"/>
    <property type="molecule type" value="Genomic_DNA"/>
</dbReference>
<sequence length="252" mass="27535">MSDVASKLKVSELDFDAIKTNLKNFLGDQNELADYNFDGSAMAVLMDLLAYNTHYNAFYLNMIVNEMFLDTASLRNSVVSRAKHLGYTPTSVRGAKAYVDLTITPANTPANIVIAKDTQFNATVNGISYIFSTSNSATLNVNANGIYTTANVELQQGILLTHRYNANTSDPDQRFILPNANTDTSSLVVQIQTSATSSNLYTYSVANDTTSINSTANVYFLEEDTDSKYRVYFGDGTIGRALTTGNIVILKS</sequence>
<evidence type="ECO:0000313" key="2">
    <source>
        <dbReference type="EMBL" id="SVB48714.1"/>
    </source>
</evidence>
<dbReference type="Pfam" id="PF21379">
    <property type="entry name" value="Gp6-like_1st"/>
    <property type="match status" value="1"/>
</dbReference>
<feature type="non-terminal residue" evidence="2">
    <location>
        <position position="252"/>
    </location>
</feature>